<keyword evidence="8 12" id="KW-1015">Disulfide bond</keyword>
<feature type="region of interest" description="Disordered" evidence="15">
    <location>
        <begin position="63"/>
        <end position="88"/>
    </location>
</feature>
<dbReference type="PANTHER" id="PTHR18929:SF93">
    <property type="entry name" value="PROTEIN DISULFIDE-ISOMERASE A2"/>
    <property type="match status" value="1"/>
</dbReference>
<keyword evidence="10 14" id="KW-0413">Isomerase</keyword>
<keyword evidence="6" id="KW-0677">Repeat</keyword>
<dbReference type="GO" id="GO:0003756">
    <property type="term" value="F:protein disulfide isomerase activity"/>
    <property type="evidence" value="ECO:0007669"/>
    <property type="project" value="UniProtKB-EC"/>
</dbReference>
<keyword evidence="5" id="KW-0732">Signal</keyword>
<evidence type="ECO:0000256" key="7">
    <source>
        <dbReference type="ARBA" id="ARBA00022824"/>
    </source>
</evidence>
<dbReference type="SUPFAM" id="SSF52833">
    <property type="entry name" value="Thioredoxin-like"/>
    <property type="match status" value="4"/>
</dbReference>
<feature type="region of interest" description="Disordered" evidence="15">
    <location>
        <begin position="542"/>
        <end position="587"/>
    </location>
</feature>
<comment type="caution">
    <text evidence="17">The sequence shown here is derived from an EMBL/GenBank/DDBJ whole genome shotgun (WGS) entry which is preliminary data.</text>
</comment>
<evidence type="ECO:0000256" key="11">
    <source>
        <dbReference type="ARBA" id="ARBA00023284"/>
    </source>
</evidence>
<feature type="domain" description="Thioredoxin" evidence="16">
    <location>
        <begin position="63"/>
        <end position="202"/>
    </location>
</feature>
<dbReference type="CDD" id="cd02995">
    <property type="entry name" value="PDI_a_PDI_a'_C"/>
    <property type="match status" value="1"/>
</dbReference>
<evidence type="ECO:0000256" key="4">
    <source>
        <dbReference type="ARBA" id="ARBA00012723"/>
    </source>
</evidence>
<dbReference type="Gene3D" id="3.40.30.10">
    <property type="entry name" value="Glutaredoxin"/>
    <property type="match status" value="4"/>
</dbReference>
<dbReference type="PRINTS" id="PR00421">
    <property type="entry name" value="THIOREDOXIN"/>
</dbReference>
<dbReference type="NCBIfam" id="TIGR01126">
    <property type="entry name" value="pdi_dom"/>
    <property type="match status" value="1"/>
</dbReference>
<feature type="compositionally biased region" description="Acidic residues" evidence="15">
    <location>
        <begin position="554"/>
        <end position="573"/>
    </location>
</feature>
<dbReference type="InterPro" id="IPR005788">
    <property type="entry name" value="PDI_thioredoxin-like_dom"/>
</dbReference>
<dbReference type="Pfam" id="PF00085">
    <property type="entry name" value="Thioredoxin"/>
    <property type="match status" value="2"/>
</dbReference>
<accession>A0A7J6DJP0</accession>
<dbReference type="PROSITE" id="PS51352">
    <property type="entry name" value="THIOREDOXIN_2"/>
    <property type="match status" value="2"/>
</dbReference>
<feature type="domain" description="Thioredoxin" evidence="16">
    <location>
        <begin position="417"/>
        <end position="546"/>
    </location>
</feature>
<dbReference type="InterPro" id="IPR013766">
    <property type="entry name" value="Thioredoxin_domain"/>
</dbReference>
<evidence type="ECO:0000259" key="16">
    <source>
        <dbReference type="PROSITE" id="PS51352"/>
    </source>
</evidence>
<evidence type="ECO:0000256" key="14">
    <source>
        <dbReference type="RuleBase" id="RU361130"/>
    </source>
</evidence>
<reference evidence="17 18" key="1">
    <citation type="submission" date="2020-04" db="EMBL/GenBank/DDBJ databases">
        <title>Chromosome-level genome assembly of a cyprinid fish Onychostoma macrolepis by integration of Nanopore Sequencing, Bionano and Hi-C technology.</title>
        <authorList>
            <person name="Wang D."/>
        </authorList>
    </citation>
    <scope>NUCLEOTIDE SEQUENCE [LARGE SCALE GENOMIC DNA]</scope>
    <source>
        <strain evidence="17">SWU-2019</strain>
        <tissue evidence="17">Muscle</tissue>
    </source>
</reference>
<dbReference type="InterPro" id="IPR017937">
    <property type="entry name" value="Thioredoxin_CS"/>
</dbReference>
<dbReference type="CDD" id="cd02982">
    <property type="entry name" value="PDI_b'_family"/>
    <property type="match status" value="1"/>
</dbReference>
<keyword evidence="11 12" id="KW-0676">Redox-active center</keyword>
<evidence type="ECO:0000256" key="5">
    <source>
        <dbReference type="ARBA" id="ARBA00022729"/>
    </source>
</evidence>
<evidence type="ECO:0000256" key="8">
    <source>
        <dbReference type="ARBA" id="ARBA00023157"/>
    </source>
</evidence>
<dbReference type="CDD" id="cd02961">
    <property type="entry name" value="PDI_a_family"/>
    <property type="match status" value="1"/>
</dbReference>
<dbReference type="NCBIfam" id="TIGR01130">
    <property type="entry name" value="ER_PDI_fam"/>
    <property type="match status" value="1"/>
</dbReference>
<evidence type="ECO:0000313" key="18">
    <source>
        <dbReference type="Proteomes" id="UP000579812"/>
    </source>
</evidence>
<protein>
    <recommendedName>
        <fullName evidence="4 14">Protein disulfide-isomerase</fullName>
        <ecNumber evidence="4 14">5.3.4.1</ecNumber>
    </recommendedName>
</protein>
<evidence type="ECO:0000256" key="3">
    <source>
        <dbReference type="ARBA" id="ARBA00006347"/>
    </source>
</evidence>
<dbReference type="PANTHER" id="PTHR18929">
    <property type="entry name" value="PROTEIN DISULFIDE ISOMERASE"/>
    <property type="match status" value="1"/>
</dbReference>
<dbReference type="PROSITE" id="PS00194">
    <property type="entry name" value="THIOREDOXIN_1"/>
    <property type="match status" value="2"/>
</dbReference>
<dbReference type="InterPro" id="IPR005792">
    <property type="entry name" value="Prot_disulphide_isomerase"/>
</dbReference>
<sequence>MIRQRQCSLISTTRPHRSMLQLISALFLCRPLNRSIMRLLHILGFTLLLCSLCVRAKEETTEDKVEEKVEDSSEEDTEPEKPEKTEEITEEKDVLVLHSVNFDRALSENKYLLVEFYAPWCGHCRNLEPIYAEVAGLLKNGSPEVRLAKVDADEEKDLATEFHVGSFPVLKFFKDGNRQNATDFSGKRTVKGITRWLERHTGPSATVLNDVKSAEALLDAHDVVVVGFFQDLAGDKAKIFYDVTLIAVDFDFGITSNPELFKKYDVKSDSLVLFKKFDEKRADMPLTEDSKLDKGEMISFIHTNSMKLVIPFNEENADQIFRSKVRNHMILFINTTVESQNALLEDFRDAASEFKEKVLFITLDVTSDKSDHVLKYFSISADDAPIIRLINIDKVVTYAMEGSTINKDTLRTFCQGVLDGTMKPFLKTQEIPEDWDKNPVKVLVGKNFKEVAFDETKNVFVEFYAPWCGHCEQLAPIWDELGEKYKDHENIIIAKMDATGNDAEDVNIEGFPTIKYFPAGAEKKIVDYNGNRDLETFSKFLDNGGVLPEKESKDDDEDDDDDDEDEVSDEPTEESPKSTNETSKDEL</sequence>
<dbReference type="EC" id="5.3.4.1" evidence="4 14"/>
<dbReference type="Pfam" id="PF13848">
    <property type="entry name" value="Thioredoxin_6"/>
    <property type="match status" value="1"/>
</dbReference>
<evidence type="ECO:0000256" key="2">
    <source>
        <dbReference type="ARBA" id="ARBA00004319"/>
    </source>
</evidence>
<evidence type="ECO:0000256" key="13">
    <source>
        <dbReference type="RuleBase" id="RU004208"/>
    </source>
</evidence>
<feature type="disulfide bond" description="Redox-active" evidence="12">
    <location>
        <begin position="468"/>
        <end position="471"/>
    </location>
</feature>
<evidence type="ECO:0000313" key="17">
    <source>
        <dbReference type="EMBL" id="KAF4119014.1"/>
    </source>
</evidence>
<name>A0A7J6DJP0_9TELE</name>
<evidence type="ECO:0000256" key="9">
    <source>
        <dbReference type="ARBA" id="ARBA00023186"/>
    </source>
</evidence>
<dbReference type="FunFam" id="3.40.30.10:FF:000027">
    <property type="entry name" value="protein disulfide-isomerase A2"/>
    <property type="match status" value="1"/>
</dbReference>
<feature type="disulfide bond" description="Redox-active" evidence="12">
    <location>
        <begin position="121"/>
        <end position="124"/>
    </location>
</feature>
<dbReference type="GO" id="GO:0034976">
    <property type="term" value="P:response to endoplasmic reticulum stress"/>
    <property type="evidence" value="ECO:0007669"/>
    <property type="project" value="TreeGrafter"/>
</dbReference>
<dbReference type="FunFam" id="3.40.30.10:FF:000023">
    <property type="entry name" value="Protein disulfide-isomerase"/>
    <property type="match status" value="1"/>
</dbReference>
<comment type="catalytic activity">
    <reaction evidence="1 14">
        <text>Catalyzes the rearrangement of -S-S- bonds in proteins.</text>
        <dbReference type="EC" id="5.3.4.1"/>
    </reaction>
</comment>
<evidence type="ECO:0000256" key="15">
    <source>
        <dbReference type="SAM" id="MobiDB-lite"/>
    </source>
</evidence>
<dbReference type="InterPro" id="IPR036249">
    <property type="entry name" value="Thioredoxin-like_sf"/>
</dbReference>
<dbReference type="CDD" id="cd02981">
    <property type="entry name" value="PDI_b_family"/>
    <property type="match status" value="1"/>
</dbReference>
<dbReference type="GO" id="GO:0006457">
    <property type="term" value="P:protein folding"/>
    <property type="evidence" value="ECO:0007669"/>
    <property type="project" value="TreeGrafter"/>
</dbReference>
<evidence type="ECO:0000256" key="10">
    <source>
        <dbReference type="ARBA" id="ARBA00023235"/>
    </source>
</evidence>
<evidence type="ECO:0000256" key="1">
    <source>
        <dbReference type="ARBA" id="ARBA00001182"/>
    </source>
</evidence>
<keyword evidence="18" id="KW-1185">Reference proteome</keyword>
<evidence type="ECO:0000256" key="12">
    <source>
        <dbReference type="PIRSR" id="PIRSR605792-51"/>
    </source>
</evidence>
<dbReference type="Proteomes" id="UP000579812">
    <property type="component" value="Unassembled WGS sequence"/>
</dbReference>
<comment type="subcellular location">
    <subcellularLocation>
        <location evidence="2">Endoplasmic reticulum lumen</location>
    </subcellularLocation>
</comment>
<proteinExistence type="inferred from homology"/>
<dbReference type="EMBL" id="JAAMOB010000001">
    <property type="protein sequence ID" value="KAF4119014.1"/>
    <property type="molecule type" value="Genomic_DNA"/>
</dbReference>
<feature type="compositionally biased region" description="Basic and acidic residues" evidence="15">
    <location>
        <begin position="79"/>
        <end position="88"/>
    </location>
</feature>
<dbReference type="FunFam" id="3.40.30.10:FF:000042">
    <property type="entry name" value="protein disulfide-isomerase A2"/>
    <property type="match status" value="1"/>
</dbReference>
<organism evidence="17 18">
    <name type="scientific">Onychostoma macrolepis</name>
    <dbReference type="NCBI Taxonomy" id="369639"/>
    <lineage>
        <taxon>Eukaryota</taxon>
        <taxon>Metazoa</taxon>
        <taxon>Chordata</taxon>
        <taxon>Craniata</taxon>
        <taxon>Vertebrata</taxon>
        <taxon>Euteleostomi</taxon>
        <taxon>Actinopterygii</taxon>
        <taxon>Neopterygii</taxon>
        <taxon>Teleostei</taxon>
        <taxon>Ostariophysi</taxon>
        <taxon>Cypriniformes</taxon>
        <taxon>Cyprinidae</taxon>
        <taxon>Acrossocheilinae</taxon>
        <taxon>Onychostoma</taxon>
    </lineage>
</organism>
<gene>
    <name evidence="17" type="ORF">G5714_001065</name>
</gene>
<dbReference type="AlphaFoldDB" id="A0A7J6DJP0"/>
<keyword evidence="9" id="KW-0143">Chaperone</keyword>
<comment type="similarity">
    <text evidence="3 13">Belongs to the protein disulfide isomerase family.</text>
</comment>
<dbReference type="GO" id="GO:0005788">
    <property type="term" value="C:endoplasmic reticulum lumen"/>
    <property type="evidence" value="ECO:0007669"/>
    <property type="project" value="UniProtKB-SubCell"/>
</dbReference>
<evidence type="ECO:0000256" key="6">
    <source>
        <dbReference type="ARBA" id="ARBA00022737"/>
    </source>
</evidence>
<keyword evidence="7" id="KW-0256">Endoplasmic reticulum</keyword>